<dbReference type="PROSITE" id="PS51194">
    <property type="entry name" value="HELICASE_CTER"/>
    <property type="match status" value="1"/>
</dbReference>
<comment type="similarity">
    <text evidence="3">Belongs to the helicase family. RecQ subfamily.</text>
</comment>
<dbReference type="GO" id="GO:0016787">
    <property type="term" value="F:hydrolase activity"/>
    <property type="evidence" value="ECO:0007669"/>
    <property type="project" value="UniProtKB-KW"/>
</dbReference>
<evidence type="ECO:0000256" key="5">
    <source>
        <dbReference type="ARBA" id="ARBA00022618"/>
    </source>
</evidence>
<evidence type="ECO:0000256" key="19">
    <source>
        <dbReference type="ARBA" id="ARBA00034617"/>
    </source>
</evidence>
<name>A0AAV2HC79_LYMST</name>
<comment type="subcellular location">
    <subcellularLocation>
        <location evidence="2">Nucleus</location>
        <location evidence="2">Nucleoplasm</location>
    </subcellularLocation>
</comment>
<feature type="region of interest" description="Disordered" evidence="26">
    <location>
        <begin position="795"/>
        <end position="951"/>
    </location>
</feature>
<dbReference type="GO" id="GO:0000724">
    <property type="term" value="P:double-strand break repair via homologous recombination"/>
    <property type="evidence" value="ECO:0007669"/>
    <property type="project" value="TreeGrafter"/>
</dbReference>
<organism evidence="29 30">
    <name type="scientific">Lymnaea stagnalis</name>
    <name type="common">Great pond snail</name>
    <name type="synonym">Helix stagnalis</name>
    <dbReference type="NCBI Taxonomy" id="6523"/>
    <lineage>
        <taxon>Eukaryota</taxon>
        <taxon>Metazoa</taxon>
        <taxon>Spiralia</taxon>
        <taxon>Lophotrochozoa</taxon>
        <taxon>Mollusca</taxon>
        <taxon>Gastropoda</taxon>
        <taxon>Heterobranchia</taxon>
        <taxon>Euthyneura</taxon>
        <taxon>Panpulmonata</taxon>
        <taxon>Hygrophila</taxon>
        <taxon>Lymnaeoidea</taxon>
        <taxon>Lymnaeidae</taxon>
        <taxon>Lymnaea</taxon>
    </lineage>
</organism>
<dbReference type="SMART" id="SM00490">
    <property type="entry name" value="HELICc"/>
    <property type="match status" value="1"/>
</dbReference>
<dbReference type="Pfam" id="PF16124">
    <property type="entry name" value="RecQ_Zn_bind"/>
    <property type="match status" value="1"/>
</dbReference>
<evidence type="ECO:0000256" key="18">
    <source>
        <dbReference type="ARBA" id="ARBA00023306"/>
    </source>
</evidence>
<evidence type="ECO:0000256" key="24">
    <source>
        <dbReference type="ARBA" id="ARBA00078243"/>
    </source>
</evidence>
<dbReference type="InterPro" id="IPR001650">
    <property type="entry name" value="Helicase_C-like"/>
</dbReference>
<dbReference type="Proteomes" id="UP001497497">
    <property type="component" value="Unassembled WGS sequence"/>
</dbReference>
<feature type="compositionally biased region" description="Basic and acidic residues" evidence="26">
    <location>
        <begin position="896"/>
        <end position="914"/>
    </location>
</feature>
<evidence type="ECO:0000256" key="16">
    <source>
        <dbReference type="ARBA" id="ARBA00023235"/>
    </source>
</evidence>
<dbReference type="PANTHER" id="PTHR13710">
    <property type="entry name" value="DNA HELICASE RECQ FAMILY MEMBER"/>
    <property type="match status" value="1"/>
</dbReference>
<evidence type="ECO:0000256" key="20">
    <source>
        <dbReference type="ARBA" id="ARBA00034808"/>
    </source>
</evidence>
<dbReference type="FunFam" id="3.40.50.300:FF:000444">
    <property type="entry name" value="ATP-dependent DNA helicase"/>
    <property type="match status" value="1"/>
</dbReference>
<protein>
    <recommendedName>
        <fullName evidence="22">ATP-dependent DNA helicase Q5</fullName>
        <ecNumber evidence="20">5.6.2.4</ecNumber>
    </recommendedName>
    <alternativeName>
        <fullName evidence="23">DNA 3'-5' helicase RecQ5</fullName>
    </alternativeName>
    <alternativeName>
        <fullName evidence="24">DNA helicase, RecQ-like type 5</fullName>
    </alternativeName>
    <alternativeName>
        <fullName evidence="25">RecQ protein-like 5</fullName>
    </alternativeName>
</protein>
<dbReference type="PROSITE" id="PS00690">
    <property type="entry name" value="DEAH_ATP_HELICASE"/>
    <property type="match status" value="1"/>
</dbReference>
<dbReference type="InterPro" id="IPR014001">
    <property type="entry name" value="Helicase_ATP-bd"/>
</dbReference>
<dbReference type="InterPro" id="IPR013257">
    <property type="entry name" value="SRI"/>
</dbReference>
<keyword evidence="12" id="KW-0862">Zinc</keyword>
<evidence type="ECO:0000256" key="15">
    <source>
        <dbReference type="ARBA" id="ARBA00023204"/>
    </source>
</evidence>
<accession>A0AAV2HC79</accession>
<dbReference type="SUPFAM" id="SSF52540">
    <property type="entry name" value="P-loop containing nucleoside triphosphate hydrolases"/>
    <property type="match status" value="1"/>
</dbReference>
<keyword evidence="15" id="KW-0234">DNA repair</keyword>
<dbReference type="GO" id="GO:0006260">
    <property type="term" value="P:DNA replication"/>
    <property type="evidence" value="ECO:0007669"/>
    <property type="project" value="UniProtKB-KW"/>
</dbReference>
<evidence type="ECO:0000259" key="27">
    <source>
        <dbReference type="PROSITE" id="PS51192"/>
    </source>
</evidence>
<dbReference type="InterPro" id="IPR011545">
    <property type="entry name" value="DEAD/DEAH_box_helicase_dom"/>
</dbReference>
<feature type="compositionally biased region" description="Basic residues" evidence="26">
    <location>
        <begin position="923"/>
        <end position="934"/>
    </location>
</feature>
<dbReference type="GO" id="GO:0006355">
    <property type="term" value="P:regulation of DNA-templated transcription"/>
    <property type="evidence" value="ECO:0007669"/>
    <property type="project" value="InterPro"/>
</dbReference>
<feature type="compositionally biased region" description="Basic and acidic residues" evidence="26">
    <location>
        <begin position="496"/>
        <end position="511"/>
    </location>
</feature>
<keyword evidence="17" id="KW-0539">Nucleus</keyword>
<feature type="region of interest" description="Disordered" evidence="26">
    <location>
        <begin position="964"/>
        <end position="1033"/>
    </location>
</feature>
<dbReference type="Pfam" id="PF08236">
    <property type="entry name" value="SRI"/>
    <property type="match status" value="1"/>
</dbReference>
<keyword evidence="13" id="KW-0067">ATP-binding</keyword>
<dbReference type="GO" id="GO:0003677">
    <property type="term" value="F:DNA binding"/>
    <property type="evidence" value="ECO:0007669"/>
    <property type="project" value="UniProtKB-KW"/>
</dbReference>
<comment type="catalytic activity">
    <reaction evidence="19">
        <text>Couples ATP hydrolysis with the unwinding of duplex DNA by translocating in the 3'-5' direction.</text>
        <dbReference type="EC" id="5.6.2.4"/>
    </reaction>
</comment>
<comment type="catalytic activity">
    <reaction evidence="21">
        <text>ATP + H2O = ADP + phosphate + H(+)</text>
        <dbReference type="Rhea" id="RHEA:13065"/>
        <dbReference type="ChEBI" id="CHEBI:15377"/>
        <dbReference type="ChEBI" id="CHEBI:15378"/>
        <dbReference type="ChEBI" id="CHEBI:30616"/>
        <dbReference type="ChEBI" id="CHEBI:43474"/>
        <dbReference type="ChEBI" id="CHEBI:456216"/>
    </reaction>
</comment>
<dbReference type="Gene3D" id="6.10.250.2460">
    <property type="match status" value="1"/>
</dbReference>
<evidence type="ECO:0000313" key="30">
    <source>
        <dbReference type="Proteomes" id="UP001497497"/>
    </source>
</evidence>
<sequence length="1114" mass="124047">MSTEDIRAVLLNIFKHKDFKSSTQKAAVKSVIKGKNDVYVSMPTGAGKSLCYQLPAVLAEGVTIVVSPLIALMQDQLDHLRDLGIRAETINSKLSTTERKQITSELLAKNPKIKLLYITPEQAATEAFQNLIDKLFSCGKLSYFVVDEAHCVSQWGHDFRPDYLKLGEFRQRIPGIPCVALTATATSQIVADIIHQLKLKEPVLRFKTSSFRSNLYYEVCMKDFLPDPYADLVKFATKCLGGPLENHETWKDKGCGIVYCRTREGCEEIASKLSRKGLLTKAYHAGLNGRLREETQTDWMEGRVPIIAATISFGMGVDKANVRFVAHWTMPKSMAGYYQESGRAGRDGLPSYCRLYYSQREKDTVAFLINTENNRPKKNLDGAKHRAKAAEDSFGALLKFCETAKCRHWSIADYFGDDKPDCDRACDVCCDPKRVEMDLLNMQKGLFNTKMRSGLGGAMIMVKDEDYADMYEGGRLGAKRATNDYGGGDGSDDESEYHRERREADKAKRERTSIIAKEFEKRKVANDTSDKKDVFEPPSPFCPLRDASSQRVSKLTVKTREHCFEMIERALYENFTAVFAEDENRIRGRDYEPRTNALDMEYQVFLSNKLAPVYKSSIMKLVSEIRKLTQSNNVHSCFQNVKGASISGGGDSSEESSGRPGSGPSRSECKNWANSGPDSSDDDMFSSKTESRTDSIFVRASQLFSSHKDDSHGAHQGGHSVSSGNGFQTAASVLLGQGNTWNSPTATSQSGSSTKPLNIFNEFAPLKDLGSGEKKIEYSGKAIRENIFSILFGGEKSTEDGKSSNKTSNNMTQSELSANKASTSSNQAFTSSTQGGQNPSKSLVIDMGNNNNQESCDGSLAESSSVSDSAKQKPKITYFFERQDLLSNENPPEPVPGHRKEDAKPTKPVAKPDPKQVISRATSSKKHMHSKHSTKSLNSDRGAAKKRKVSEEQLAMQQTLDSYINLNPRPGQDLSKQKHGQDLSKKPRVEHEMSTKTSQEHPRNRRNSGEIDDKHKAQRLPPAVSESEEKKMRENKEMKLIADSVVKYLTPHYKAGRFANKELFKSVAKAITQQVYTTTKGLPTTGKEEAKRLVRAYMEDHKLINGQTDLKGWM</sequence>
<evidence type="ECO:0000256" key="14">
    <source>
        <dbReference type="ARBA" id="ARBA00023125"/>
    </source>
</evidence>
<keyword evidence="11" id="KW-0347">Helicase</keyword>
<evidence type="ECO:0000256" key="11">
    <source>
        <dbReference type="ARBA" id="ARBA00022806"/>
    </source>
</evidence>
<gene>
    <name evidence="29" type="ORF">GSLYS_00005458001</name>
</gene>
<feature type="domain" description="Helicase ATP-binding" evidence="27">
    <location>
        <begin position="29"/>
        <end position="203"/>
    </location>
</feature>
<dbReference type="GO" id="GO:0009378">
    <property type="term" value="F:four-way junction helicase activity"/>
    <property type="evidence" value="ECO:0007669"/>
    <property type="project" value="TreeGrafter"/>
</dbReference>
<evidence type="ECO:0000256" key="23">
    <source>
        <dbReference type="ARBA" id="ARBA00076757"/>
    </source>
</evidence>
<evidence type="ECO:0000256" key="26">
    <source>
        <dbReference type="SAM" id="MobiDB-lite"/>
    </source>
</evidence>
<dbReference type="GO" id="GO:0005654">
    <property type="term" value="C:nucleoplasm"/>
    <property type="evidence" value="ECO:0007669"/>
    <property type="project" value="UniProtKB-SubCell"/>
</dbReference>
<keyword evidence="7" id="KW-0479">Metal-binding</keyword>
<dbReference type="GO" id="GO:0046872">
    <property type="term" value="F:metal ion binding"/>
    <property type="evidence" value="ECO:0007669"/>
    <property type="project" value="UniProtKB-KW"/>
</dbReference>
<evidence type="ECO:0000256" key="8">
    <source>
        <dbReference type="ARBA" id="ARBA00022741"/>
    </source>
</evidence>
<dbReference type="GO" id="GO:0005524">
    <property type="term" value="F:ATP binding"/>
    <property type="evidence" value="ECO:0007669"/>
    <property type="project" value="UniProtKB-KW"/>
</dbReference>
<keyword evidence="4" id="KW-0597">Phosphoprotein</keyword>
<keyword evidence="6" id="KW-0235">DNA replication</keyword>
<keyword evidence="8" id="KW-0547">Nucleotide-binding</keyword>
<dbReference type="Pfam" id="PF00270">
    <property type="entry name" value="DEAD"/>
    <property type="match status" value="1"/>
</dbReference>
<reference evidence="29 30" key="1">
    <citation type="submission" date="2024-04" db="EMBL/GenBank/DDBJ databases">
        <authorList>
            <consortium name="Genoscope - CEA"/>
            <person name="William W."/>
        </authorList>
    </citation>
    <scope>NUCLEOTIDE SEQUENCE [LARGE SCALE GENOMIC DNA]</scope>
</reference>
<feature type="region of interest" description="Disordered" evidence="26">
    <location>
        <begin position="479"/>
        <end position="511"/>
    </location>
</feature>
<keyword evidence="16" id="KW-0413">Isomerase</keyword>
<dbReference type="Pfam" id="PF00271">
    <property type="entry name" value="Helicase_C"/>
    <property type="match status" value="1"/>
</dbReference>
<keyword evidence="9" id="KW-0227">DNA damage</keyword>
<keyword evidence="5" id="KW-0132">Cell division</keyword>
<feature type="region of interest" description="Disordered" evidence="26">
    <location>
        <begin position="645"/>
        <end position="690"/>
    </location>
</feature>
<evidence type="ECO:0000256" key="25">
    <source>
        <dbReference type="ARBA" id="ARBA00084014"/>
    </source>
</evidence>
<dbReference type="PANTHER" id="PTHR13710:SF152">
    <property type="entry name" value="ATP-DEPENDENT DNA HELICASE Q5"/>
    <property type="match status" value="1"/>
</dbReference>
<keyword evidence="10" id="KW-0378">Hydrolase</keyword>
<dbReference type="InterPro" id="IPR027417">
    <property type="entry name" value="P-loop_NTPase"/>
</dbReference>
<keyword evidence="18" id="KW-0131">Cell cycle</keyword>
<dbReference type="InterPro" id="IPR002464">
    <property type="entry name" value="DNA/RNA_helicase_DEAH_CS"/>
</dbReference>
<proteinExistence type="inferred from homology"/>
<dbReference type="CDD" id="cd18794">
    <property type="entry name" value="SF2_C_RecQ"/>
    <property type="match status" value="1"/>
</dbReference>
<evidence type="ECO:0000256" key="22">
    <source>
        <dbReference type="ARBA" id="ARBA00074289"/>
    </source>
</evidence>
<feature type="domain" description="Helicase C-terminal" evidence="28">
    <location>
        <begin position="243"/>
        <end position="391"/>
    </location>
</feature>
<evidence type="ECO:0000313" key="29">
    <source>
        <dbReference type="EMBL" id="CAL1531363.1"/>
    </source>
</evidence>
<dbReference type="Gene3D" id="3.40.50.300">
    <property type="entry name" value="P-loop containing nucleotide triphosphate hydrolases"/>
    <property type="match status" value="2"/>
</dbReference>
<dbReference type="GO" id="GO:0051301">
    <property type="term" value="P:cell division"/>
    <property type="evidence" value="ECO:0007669"/>
    <property type="project" value="UniProtKB-KW"/>
</dbReference>
<evidence type="ECO:0000256" key="17">
    <source>
        <dbReference type="ARBA" id="ARBA00023242"/>
    </source>
</evidence>
<dbReference type="GO" id="GO:0043138">
    <property type="term" value="F:3'-5' DNA helicase activity"/>
    <property type="evidence" value="ECO:0007669"/>
    <property type="project" value="UniProtKB-EC"/>
</dbReference>
<evidence type="ECO:0000256" key="13">
    <source>
        <dbReference type="ARBA" id="ARBA00022840"/>
    </source>
</evidence>
<dbReference type="NCBIfam" id="TIGR00614">
    <property type="entry name" value="recQ_fam"/>
    <property type="match status" value="1"/>
</dbReference>
<evidence type="ECO:0000256" key="2">
    <source>
        <dbReference type="ARBA" id="ARBA00004642"/>
    </source>
</evidence>
<dbReference type="AlphaFoldDB" id="A0AAV2HC79"/>
<dbReference type="GO" id="GO:0005737">
    <property type="term" value="C:cytoplasm"/>
    <property type="evidence" value="ECO:0007669"/>
    <property type="project" value="TreeGrafter"/>
</dbReference>
<dbReference type="PROSITE" id="PS51192">
    <property type="entry name" value="HELICASE_ATP_BIND_1"/>
    <property type="match status" value="1"/>
</dbReference>
<dbReference type="GO" id="GO:0010605">
    <property type="term" value="P:negative regulation of macromolecule metabolic process"/>
    <property type="evidence" value="ECO:0007669"/>
    <property type="project" value="UniProtKB-ARBA"/>
</dbReference>
<keyword evidence="30" id="KW-1185">Reference proteome</keyword>
<evidence type="ECO:0000256" key="7">
    <source>
        <dbReference type="ARBA" id="ARBA00022723"/>
    </source>
</evidence>
<evidence type="ECO:0000256" key="21">
    <source>
        <dbReference type="ARBA" id="ARBA00049360"/>
    </source>
</evidence>
<evidence type="ECO:0000256" key="1">
    <source>
        <dbReference type="ARBA" id="ARBA00001947"/>
    </source>
</evidence>
<comment type="caution">
    <text evidence="29">The sequence shown here is derived from an EMBL/GenBank/DDBJ whole genome shotgun (WGS) entry which is preliminary data.</text>
</comment>
<evidence type="ECO:0000256" key="6">
    <source>
        <dbReference type="ARBA" id="ARBA00022705"/>
    </source>
</evidence>
<evidence type="ECO:0000256" key="10">
    <source>
        <dbReference type="ARBA" id="ARBA00022801"/>
    </source>
</evidence>
<dbReference type="GO" id="GO:0005694">
    <property type="term" value="C:chromosome"/>
    <property type="evidence" value="ECO:0007669"/>
    <property type="project" value="InterPro"/>
</dbReference>
<dbReference type="EMBL" id="CAXITT010000087">
    <property type="protein sequence ID" value="CAL1531363.1"/>
    <property type="molecule type" value="Genomic_DNA"/>
</dbReference>
<feature type="compositionally biased region" description="Low complexity" evidence="26">
    <location>
        <begin position="859"/>
        <end position="869"/>
    </location>
</feature>
<dbReference type="FunFam" id="3.40.50.300:FF:000614">
    <property type="entry name" value="ATP-dependent DNA helicase"/>
    <property type="match status" value="1"/>
</dbReference>
<comment type="cofactor">
    <cofactor evidence="1">
        <name>Zn(2+)</name>
        <dbReference type="ChEBI" id="CHEBI:29105"/>
    </cofactor>
</comment>
<evidence type="ECO:0000256" key="3">
    <source>
        <dbReference type="ARBA" id="ARBA00005446"/>
    </source>
</evidence>
<evidence type="ECO:0000256" key="9">
    <source>
        <dbReference type="ARBA" id="ARBA00022763"/>
    </source>
</evidence>
<dbReference type="InterPro" id="IPR004589">
    <property type="entry name" value="DNA_helicase_ATP-dep_RecQ"/>
</dbReference>
<evidence type="ECO:0000256" key="12">
    <source>
        <dbReference type="ARBA" id="ARBA00022833"/>
    </source>
</evidence>
<evidence type="ECO:0000259" key="28">
    <source>
        <dbReference type="PROSITE" id="PS51194"/>
    </source>
</evidence>
<feature type="compositionally biased region" description="Polar residues" evidence="26">
    <location>
        <begin position="804"/>
        <end position="841"/>
    </location>
</feature>
<evidence type="ECO:0000256" key="4">
    <source>
        <dbReference type="ARBA" id="ARBA00022553"/>
    </source>
</evidence>
<dbReference type="SMART" id="SM00487">
    <property type="entry name" value="DEXDc"/>
    <property type="match status" value="1"/>
</dbReference>
<dbReference type="Gene3D" id="6.10.250.3140">
    <property type="match status" value="1"/>
</dbReference>
<dbReference type="GO" id="GO:0045934">
    <property type="term" value="P:negative regulation of nucleobase-containing compound metabolic process"/>
    <property type="evidence" value="ECO:0007669"/>
    <property type="project" value="UniProtKB-ARBA"/>
</dbReference>
<dbReference type="EC" id="5.6.2.4" evidence="20"/>
<dbReference type="InterPro" id="IPR032284">
    <property type="entry name" value="RecQ_Zn-bd"/>
</dbReference>
<feature type="compositionally biased region" description="Basic and acidic residues" evidence="26">
    <location>
        <begin position="975"/>
        <end position="1015"/>
    </location>
</feature>
<keyword evidence="14" id="KW-0238">DNA-binding</keyword>